<evidence type="ECO:0000259" key="1">
    <source>
        <dbReference type="PROSITE" id="PS50853"/>
    </source>
</evidence>
<dbReference type="PROSITE" id="PS50853">
    <property type="entry name" value="FN3"/>
    <property type="match status" value="1"/>
</dbReference>
<accession>G7YKS7</accession>
<sequence length="754" mass="83920">MTHRLRYQSGIHPTIMLDDLAQFSVSFEGAAKRVRVLSHIRCKCTPCEIVTPIPGPTSNIQVDTVGNAPQVTAKWSYEDACDVVEFSVNVYDSSKNSLKSLQTPNKSVDIPDLPQCVNLTVGVQGRNALGLGLETKGSEFSILAAPGLIQNIQVDTLESASQVTAYWSYEAACDVVDFSVNVYDVKENSLKSMRTATRSIEIFEIPQCVDLRVGVQGRNAQGLGPETKSSIFFIPAAPKAPGWIDVTLESGVTVLWEQESACLANRFVVAVYNSTATISNITVDGNEYEVRLPDLPQNMSLFIGIRGYNSFGAGPEINSTVFTIPKDPAASIHRDVSLLRNTSQETTVMTTMVPETSTSRQRSMHEDHSIAQSQEPGLLNDIPEGVSSCDSGTTDGCIQSEYQSDQQVVNQVDRTFSEKGLLQFDKGVCMTQNVRNQRPVVNKILPNLNKNSSLTVYMNYTTTVETVYNGLGDYFRQEQNSRSWVSRWSNRLRNLIKIASAVLTLFEDDCETITRHLIHQAERLIRVDQVVWSYIDLVVSFPVQKPIAKLAQQMEQLENAKTEMGEMVDFGSFTLSDVMDKERLCQGQMHKLRLTTNFDESLRRSGILQLRCRPTGGYPVRSILRDVPSTEQRAQQIVVDHGPKEQKVRTLYAISLAHFSVKNREMACCKTCTNSILEITDLTSKLLNYALEWSMIWASSWGFSHLLSPPSTWLAFRYTNQLIVNRTKETCATSELELACGKSGPTSLSDIDVT</sequence>
<protein>
    <recommendedName>
        <fullName evidence="1">Fibronectin type-III domain-containing protein</fullName>
    </recommendedName>
</protein>
<feature type="domain" description="Fibronectin type-III" evidence="1">
    <location>
        <begin position="237"/>
        <end position="327"/>
    </location>
</feature>
<reference evidence="2" key="1">
    <citation type="journal article" date="2011" name="Genome Biol.">
        <title>The draft genome of the carcinogenic human liver fluke Clonorchis sinensis.</title>
        <authorList>
            <person name="Wang X."/>
            <person name="Chen W."/>
            <person name="Huang Y."/>
            <person name="Sun J."/>
            <person name="Men J."/>
            <person name="Liu H."/>
            <person name="Luo F."/>
            <person name="Guo L."/>
            <person name="Lv X."/>
            <person name="Deng C."/>
            <person name="Zhou C."/>
            <person name="Fan Y."/>
            <person name="Li X."/>
            <person name="Huang L."/>
            <person name="Hu Y."/>
            <person name="Liang C."/>
            <person name="Hu X."/>
            <person name="Xu J."/>
            <person name="Yu X."/>
        </authorList>
    </citation>
    <scope>NUCLEOTIDE SEQUENCE [LARGE SCALE GENOMIC DNA]</scope>
    <source>
        <strain evidence="2">Henan</strain>
    </source>
</reference>
<evidence type="ECO:0000313" key="2">
    <source>
        <dbReference type="EMBL" id="GAA53558.1"/>
    </source>
</evidence>
<dbReference type="InterPro" id="IPR003961">
    <property type="entry name" value="FN3_dom"/>
</dbReference>
<dbReference type="Proteomes" id="UP000008909">
    <property type="component" value="Unassembled WGS sequence"/>
</dbReference>
<name>G7YKS7_CLOSI</name>
<dbReference type="InterPro" id="IPR036116">
    <property type="entry name" value="FN3_sf"/>
</dbReference>
<dbReference type="EMBL" id="DF143527">
    <property type="protein sequence ID" value="GAA53558.1"/>
    <property type="molecule type" value="Genomic_DNA"/>
</dbReference>
<organism evidence="2 3">
    <name type="scientific">Clonorchis sinensis</name>
    <name type="common">Chinese liver fluke</name>
    <dbReference type="NCBI Taxonomy" id="79923"/>
    <lineage>
        <taxon>Eukaryota</taxon>
        <taxon>Metazoa</taxon>
        <taxon>Spiralia</taxon>
        <taxon>Lophotrochozoa</taxon>
        <taxon>Platyhelminthes</taxon>
        <taxon>Trematoda</taxon>
        <taxon>Digenea</taxon>
        <taxon>Opisthorchiida</taxon>
        <taxon>Opisthorchiata</taxon>
        <taxon>Opisthorchiidae</taxon>
        <taxon>Clonorchis</taxon>
    </lineage>
</organism>
<evidence type="ECO:0000313" key="3">
    <source>
        <dbReference type="Proteomes" id="UP000008909"/>
    </source>
</evidence>
<keyword evidence="3" id="KW-1185">Reference proteome</keyword>
<gene>
    <name evidence="2" type="ORF">CLF_110486</name>
</gene>
<reference key="2">
    <citation type="submission" date="2011-10" db="EMBL/GenBank/DDBJ databases">
        <title>The genome and transcriptome sequence of Clonorchis sinensis provide insights into the carcinogenic liver fluke.</title>
        <authorList>
            <person name="Wang X."/>
            <person name="Huang Y."/>
            <person name="Chen W."/>
            <person name="Liu H."/>
            <person name="Guo L."/>
            <person name="Chen Y."/>
            <person name="Luo F."/>
            <person name="Zhou W."/>
            <person name="Sun J."/>
            <person name="Mao Q."/>
            <person name="Liang P."/>
            <person name="Zhou C."/>
            <person name="Tian Y."/>
            <person name="Men J."/>
            <person name="Lv X."/>
            <person name="Huang L."/>
            <person name="Zhou J."/>
            <person name="Hu Y."/>
            <person name="Li R."/>
            <person name="Zhang F."/>
            <person name="Lei H."/>
            <person name="Li X."/>
            <person name="Hu X."/>
            <person name="Liang C."/>
            <person name="Xu J."/>
            <person name="Wu Z."/>
            <person name="Yu X."/>
        </authorList>
    </citation>
    <scope>NUCLEOTIDE SEQUENCE</scope>
    <source>
        <strain>Henan</strain>
    </source>
</reference>
<dbReference type="AlphaFoldDB" id="G7YKS7"/>
<proteinExistence type="predicted"/>
<dbReference type="SUPFAM" id="SSF49265">
    <property type="entry name" value="Fibronectin type III"/>
    <property type="match status" value="1"/>
</dbReference>